<proteinExistence type="predicted"/>
<comment type="caution">
    <text evidence="2">The sequence shown here is derived from an EMBL/GenBank/DDBJ whole genome shotgun (WGS) entry which is preliminary data.</text>
</comment>
<protein>
    <recommendedName>
        <fullName evidence="4">DUF1440 domain-containing protein</fullName>
    </recommendedName>
</protein>
<evidence type="ECO:0000256" key="1">
    <source>
        <dbReference type="SAM" id="Phobius"/>
    </source>
</evidence>
<name>A0A7W8D2X6_9GAMM</name>
<evidence type="ECO:0008006" key="4">
    <source>
        <dbReference type="Google" id="ProtNLM"/>
    </source>
</evidence>
<evidence type="ECO:0000313" key="2">
    <source>
        <dbReference type="EMBL" id="MBB5206980.1"/>
    </source>
</evidence>
<keyword evidence="1" id="KW-0472">Membrane</keyword>
<organism evidence="2 3">
    <name type="scientific">Chiayiivirga flava</name>
    <dbReference type="NCBI Taxonomy" id="659595"/>
    <lineage>
        <taxon>Bacteria</taxon>
        <taxon>Pseudomonadati</taxon>
        <taxon>Pseudomonadota</taxon>
        <taxon>Gammaproteobacteria</taxon>
        <taxon>Lysobacterales</taxon>
        <taxon>Lysobacteraceae</taxon>
        <taxon>Chiayiivirga</taxon>
    </lineage>
</organism>
<dbReference type="Proteomes" id="UP000521199">
    <property type="component" value="Unassembled WGS sequence"/>
</dbReference>
<accession>A0A7W8D2X6</accession>
<dbReference type="EMBL" id="JACHHP010000001">
    <property type="protein sequence ID" value="MBB5206980.1"/>
    <property type="molecule type" value="Genomic_DNA"/>
</dbReference>
<keyword evidence="1" id="KW-1133">Transmembrane helix</keyword>
<sequence length="174" mass="18056">MPATDPAVPRGSEHGPGSPRRIVLAAGLIAASLDIAFAIGFWALRDVPAQRILQSVASGVLGADAYAGGAASAALGLVLHIAIAVMMAMVYDMASLRLRILVRRPVLFGAMYGVLLFGAMNWLVVPLSAAAMAPPSGLWLWCGLAAHIVLVGIPCALGARLADAARRRRGPDLR</sequence>
<dbReference type="RefSeq" id="WP_183959459.1">
    <property type="nucleotide sequence ID" value="NZ_JACHHP010000001.1"/>
</dbReference>
<feature type="transmembrane region" description="Helical" evidence="1">
    <location>
        <begin position="106"/>
        <end position="132"/>
    </location>
</feature>
<feature type="transmembrane region" description="Helical" evidence="1">
    <location>
        <begin position="22"/>
        <end position="45"/>
    </location>
</feature>
<evidence type="ECO:0000313" key="3">
    <source>
        <dbReference type="Proteomes" id="UP000521199"/>
    </source>
</evidence>
<feature type="transmembrane region" description="Helical" evidence="1">
    <location>
        <begin position="138"/>
        <end position="159"/>
    </location>
</feature>
<reference evidence="2 3" key="1">
    <citation type="submission" date="2020-08" db="EMBL/GenBank/DDBJ databases">
        <title>Genomic Encyclopedia of Type Strains, Phase IV (KMG-IV): sequencing the most valuable type-strain genomes for metagenomic binning, comparative biology and taxonomic classification.</title>
        <authorList>
            <person name="Goeker M."/>
        </authorList>
    </citation>
    <scope>NUCLEOTIDE SEQUENCE [LARGE SCALE GENOMIC DNA]</scope>
    <source>
        <strain evidence="2 3">DSM 24163</strain>
    </source>
</reference>
<feature type="transmembrane region" description="Helical" evidence="1">
    <location>
        <begin position="65"/>
        <end position="94"/>
    </location>
</feature>
<gene>
    <name evidence="2" type="ORF">HNQ52_000496</name>
</gene>
<keyword evidence="1" id="KW-0812">Transmembrane</keyword>
<dbReference type="AlphaFoldDB" id="A0A7W8D2X6"/>
<keyword evidence="3" id="KW-1185">Reference proteome</keyword>